<accession>A0A1S3ZXD3</accession>
<dbReference type="GO" id="GO:0016747">
    <property type="term" value="F:acyltransferase activity, transferring groups other than amino-acyl groups"/>
    <property type="evidence" value="ECO:0000318"/>
    <property type="project" value="GO_Central"/>
</dbReference>
<dbReference type="OMA" id="EFEHEGA"/>
<dbReference type="PANTHER" id="PTHR31642">
    <property type="entry name" value="TRICHOTHECENE 3-O-ACETYLTRANSFERASE"/>
    <property type="match status" value="1"/>
</dbReference>
<dbReference type="STRING" id="4097.A0A1S3ZXD3"/>
<keyword evidence="4" id="KW-1185">Reference proteome</keyword>
<evidence type="ECO:0000313" key="4">
    <source>
        <dbReference type="Proteomes" id="UP000790787"/>
    </source>
</evidence>
<dbReference type="FunFam" id="3.30.559.10:FF:000008">
    <property type="entry name" value="Tryptamine hydroxycinnamoyl transferase"/>
    <property type="match status" value="1"/>
</dbReference>
<evidence type="ECO:0000256" key="2">
    <source>
        <dbReference type="ARBA" id="ARBA00022679"/>
    </source>
</evidence>
<proteinExistence type="inferred from homology"/>
<reference evidence="4" key="1">
    <citation type="journal article" date="2014" name="Nat. Commun.">
        <title>The tobacco genome sequence and its comparison with those of tomato and potato.</title>
        <authorList>
            <person name="Sierro N."/>
            <person name="Battey J.N."/>
            <person name="Ouadi S."/>
            <person name="Bakaher N."/>
            <person name="Bovet L."/>
            <person name="Willig A."/>
            <person name="Goepfert S."/>
            <person name="Peitsch M.C."/>
            <person name="Ivanov N.V."/>
        </authorList>
    </citation>
    <scope>NUCLEOTIDE SEQUENCE [LARGE SCALE GENOMIC DNA]</scope>
</reference>
<dbReference type="Pfam" id="PF02458">
    <property type="entry name" value="Transferase"/>
    <property type="match status" value="1"/>
</dbReference>
<dbReference type="SMR" id="A0A1S3ZXD3"/>
<keyword evidence="2" id="KW-0808">Transferase</keyword>
<comment type="similarity">
    <text evidence="1">Belongs to the plant acyltransferase family.</text>
</comment>
<evidence type="ECO:0000313" key="5">
    <source>
        <dbReference type="RefSeq" id="XP_016469009.1"/>
    </source>
</evidence>
<dbReference type="RefSeq" id="XP_016469009.1">
    <property type="nucleotide sequence ID" value="XM_016613523.1"/>
</dbReference>
<dbReference type="PaxDb" id="4097-A0A1S3ZXD3"/>
<gene>
    <name evidence="5" type="primary">LOC107791446</name>
</gene>
<sequence length="448" mass="50313">MKVKVESPRIIKPLYEITPPSKTSQIPLSVFDTVTYDAHIAVIYAYHPPTPSNSAIELGLQKTLAIYREMAGRLGKDERGNLVILLNDKGVKFIEASVESALDHSILLKPSPILLNLHPSLKNVDDLIQIQITRFTCGSMIVGFTIHHRVADGRSASHLLVAWSQATRGLGVNPLPFRDSTIVTPRNPPLIEFEHEGAEFISKRAQKEYSLNGLTPYMKNDVVVEKFHFTPEFITKLKAIASSKNGQNRPFSTFQSLVAHLWRVMTRARNLHCSETTQIRIAVDGRMRLIPRVSNEYFGNLVLWAFPTAKVKDLLREPLPYAANLIHDAIAKVNNDYFKSFIDFASYEAIEKDLIPTADMNKHILCPNLEVDSWLSFPSHDLDFGTGSPCSSMPSFYPTEGMLLLVPSSIGEGDIDAFIPIFKDNLSVFKKLCYSPAFMQIEKLHSYL</sequence>
<protein>
    <submittedName>
        <fullName evidence="5">Agmatine coumaroyltransferase-2-like</fullName>
    </submittedName>
    <submittedName>
        <fullName evidence="5">Agmatine hydroxycinnamoyltransferase 1-like</fullName>
    </submittedName>
</protein>
<dbReference type="OrthoDB" id="671439at2759"/>
<dbReference type="PANTHER" id="PTHR31642:SF13">
    <property type="entry name" value="AGMATINE HYDROXYCINNAMOYLTRANSFERASE 1"/>
    <property type="match status" value="1"/>
</dbReference>
<evidence type="ECO:0000256" key="3">
    <source>
        <dbReference type="ARBA" id="ARBA00023315"/>
    </source>
</evidence>
<evidence type="ECO:0000256" key="1">
    <source>
        <dbReference type="ARBA" id="ARBA00009861"/>
    </source>
</evidence>
<dbReference type="Gene3D" id="3.30.559.10">
    <property type="entry name" value="Chloramphenicol acetyltransferase-like domain"/>
    <property type="match status" value="2"/>
</dbReference>
<reference evidence="5" key="2">
    <citation type="submission" date="2025-08" db="UniProtKB">
        <authorList>
            <consortium name="RefSeq"/>
        </authorList>
    </citation>
    <scope>IDENTIFICATION</scope>
    <source>
        <tissue evidence="5">Leaf</tissue>
    </source>
</reference>
<dbReference type="AlphaFoldDB" id="A0A1S3ZXD3"/>
<dbReference type="InterPro" id="IPR023213">
    <property type="entry name" value="CAT-like_dom_sf"/>
</dbReference>
<dbReference type="InterPro" id="IPR050317">
    <property type="entry name" value="Plant_Fungal_Acyltransferase"/>
</dbReference>
<organism evidence="4 5">
    <name type="scientific">Nicotiana tabacum</name>
    <name type="common">Common tobacco</name>
    <dbReference type="NCBI Taxonomy" id="4097"/>
    <lineage>
        <taxon>Eukaryota</taxon>
        <taxon>Viridiplantae</taxon>
        <taxon>Streptophyta</taxon>
        <taxon>Embryophyta</taxon>
        <taxon>Tracheophyta</taxon>
        <taxon>Spermatophyta</taxon>
        <taxon>Magnoliopsida</taxon>
        <taxon>eudicotyledons</taxon>
        <taxon>Gunneridae</taxon>
        <taxon>Pentapetalae</taxon>
        <taxon>asterids</taxon>
        <taxon>lamiids</taxon>
        <taxon>Solanales</taxon>
        <taxon>Solanaceae</taxon>
        <taxon>Nicotianoideae</taxon>
        <taxon>Nicotianeae</taxon>
        <taxon>Nicotiana</taxon>
    </lineage>
</organism>
<dbReference type="KEGG" id="nta:107791446"/>
<dbReference type="GeneID" id="107791446"/>
<dbReference type="Proteomes" id="UP000790787">
    <property type="component" value="Chromosome 9"/>
</dbReference>
<name>A0A1S3ZXD3_TOBAC</name>
<keyword evidence="3" id="KW-0012">Acyltransferase</keyword>